<evidence type="ECO:0008006" key="15">
    <source>
        <dbReference type="Google" id="ProtNLM"/>
    </source>
</evidence>
<evidence type="ECO:0000256" key="5">
    <source>
        <dbReference type="ARBA" id="ARBA00022989"/>
    </source>
</evidence>
<gene>
    <name evidence="13" type="ORF">A3F60_00370</name>
</gene>
<organism evidence="13 14">
    <name type="scientific">Candidatus Roizmanbacteria bacterium RIFCSPHIGHO2_12_FULL_39_8</name>
    <dbReference type="NCBI Taxonomy" id="1802050"/>
    <lineage>
        <taxon>Bacteria</taxon>
        <taxon>Candidatus Roizmaniibacteriota</taxon>
    </lineage>
</organism>
<protein>
    <recommendedName>
        <fullName evidence="15">Hemolysin</fullName>
    </recommendedName>
</protein>
<dbReference type="PANTHER" id="PTHR43099">
    <property type="entry name" value="UPF0053 PROTEIN YRKA"/>
    <property type="match status" value="1"/>
</dbReference>
<keyword evidence="4" id="KW-0677">Repeat</keyword>
<keyword evidence="5 9" id="KW-1133">Transmembrane helix</keyword>
<dbReference type="InterPro" id="IPR005170">
    <property type="entry name" value="Transptr-assoc_dom"/>
</dbReference>
<feature type="transmembrane region" description="Helical" evidence="10">
    <location>
        <begin position="53"/>
        <end position="73"/>
    </location>
</feature>
<dbReference type="SMART" id="SM01091">
    <property type="entry name" value="CorC_HlyC"/>
    <property type="match status" value="1"/>
</dbReference>
<name>A0A1F7HXC0_9BACT</name>
<dbReference type="PROSITE" id="PS51371">
    <property type="entry name" value="CBS"/>
    <property type="match status" value="1"/>
</dbReference>
<dbReference type="EMBL" id="MGAA01000055">
    <property type="protein sequence ID" value="OGK35736.1"/>
    <property type="molecule type" value="Genomic_DNA"/>
</dbReference>
<feature type="transmembrane region" description="Helical" evidence="10">
    <location>
        <begin position="99"/>
        <end position="119"/>
    </location>
</feature>
<evidence type="ECO:0000256" key="3">
    <source>
        <dbReference type="ARBA" id="ARBA00022692"/>
    </source>
</evidence>
<dbReference type="InterPro" id="IPR046342">
    <property type="entry name" value="CBS_dom_sf"/>
</dbReference>
<dbReference type="Proteomes" id="UP000178853">
    <property type="component" value="Unassembled WGS sequence"/>
</dbReference>
<feature type="domain" description="CBS" evidence="11">
    <location>
        <begin position="276"/>
        <end position="335"/>
    </location>
</feature>
<feature type="domain" description="CNNM transmembrane" evidence="12">
    <location>
        <begin position="1"/>
        <end position="196"/>
    </location>
</feature>
<keyword evidence="6 8" id="KW-0129">CBS domain</keyword>
<dbReference type="InterPro" id="IPR016169">
    <property type="entry name" value="FAD-bd_PCMH_sub2"/>
</dbReference>
<dbReference type="PANTHER" id="PTHR43099:SF5">
    <property type="entry name" value="HLYC_CORC FAMILY TRANSPORTER"/>
    <property type="match status" value="1"/>
</dbReference>
<evidence type="ECO:0000256" key="7">
    <source>
        <dbReference type="ARBA" id="ARBA00023136"/>
    </source>
</evidence>
<keyword evidence="2" id="KW-1003">Cell membrane</keyword>
<dbReference type="InterPro" id="IPR044751">
    <property type="entry name" value="Ion_transp-like_CBS"/>
</dbReference>
<evidence type="ECO:0000259" key="12">
    <source>
        <dbReference type="PROSITE" id="PS51846"/>
    </source>
</evidence>
<comment type="caution">
    <text evidence="13">The sequence shown here is derived from an EMBL/GenBank/DDBJ whole genome shotgun (WGS) entry which is preliminary data.</text>
</comment>
<evidence type="ECO:0000256" key="4">
    <source>
        <dbReference type="ARBA" id="ARBA00022737"/>
    </source>
</evidence>
<evidence type="ECO:0000256" key="2">
    <source>
        <dbReference type="ARBA" id="ARBA00022475"/>
    </source>
</evidence>
<evidence type="ECO:0000256" key="9">
    <source>
        <dbReference type="PROSITE-ProRule" id="PRU01193"/>
    </source>
</evidence>
<evidence type="ECO:0000256" key="8">
    <source>
        <dbReference type="PROSITE-ProRule" id="PRU00703"/>
    </source>
</evidence>
<evidence type="ECO:0000313" key="14">
    <source>
        <dbReference type="Proteomes" id="UP000178853"/>
    </source>
</evidence>
<dbReference type="Pfam" id="PF03471">
    <property type="entry name" value="CorC_HlyC"/>
    <property type="match status" value="1"/>
</dbReference>
<dbReference type="CDD" id="cd04590">
    <property type="entry name" value="CBS_pair_CorC_HlyC_assoc"/>
    <property type="match status" value="1"/>
</dbReference>
<sequence>MEFFFILFLILLNGFFSMAEIAVVSSRKSKLKQMAADGSKKSQIALSLAERPGIFLSTIQIGITFIVILTGAISEDSLVKKFAVALDSLPLLNLVNEHVAFILVIIGITYLSVILGELVPKRIAMSNPEFFASLVAPIMNRIAKIMSPLVKILSGSTDFIFRLFRINKTIAPSVTEEEIRVLIREGTDIGIFNKTEKKLVDRALQLDDLHVNALMKPRNKIIFFNIKEFLKDPKSFLENYHHSRLIFTRGDLDSVIGVAHVIEIIRSYLTNSLSDLEKKLVPPLFVPENTKALKVLEMFRHSSMHLALVIDEYGHVHGLITLKDVLEALVGDIKSQAEVDPHITKREDGSFLIDGTVSVREFAKFFHLSDFPKDNGDYQTIGGFVMAKLERVPKTGDKFNLNSLIFEVVDMDDNRVDKILVKRRVVQ</sequence>
<dbReference type="InterPro" id="IPR000644">
    <property type="entry name" value="CBS_dom"/>
</dbReference>
<dbReference type="InterPro" id="IPR051676">
    <property type="entry name" value="UPF0053_domain"/>
</dbReference>
<evidence type="ECO:0000256" key="1">
    <source>
        <dbReference type="ARBA" id="ARBA00004651"/>
    </source>
</evidence>
<comment type="subcellular location">
    <subcellularLocation>
        <location evidence="1">Cell membrane</location>
        <topology evidence="1">Multi-pass membrane protein</topology>
    </subcellularLocation>
</comment>
<dbReference type="InterPro" id="IPR002550">
    <property type="entry name" value="CNNM"/>
</dbReference>
<evidence type="ECO:0000313" key="13">
    <source>
        <dbReference type="EMBL" id="OGK35736.1"/>
    </source>
</evidence>
<evidence type="ECO:0000256" key="10">
    <source>
        <dbReference type="SAM" id="Phobius"/>
    </source>
</evidence>
<feature type="transmembrane region" description="Helical" evidence="10">
    <location>
        <begin position="6"/>
        <end position="24"/>
    </location>
</feature>
<dbReference type="Pfam" id="PF01595">
    <property type="entry name" value="CNNM"/>
    <property type="match status" value="1"/>
</dbReference>
<dbReference type="AlphaFoldDB" id="A0A1F7HXC0"/>
<dbReference type="GO" id="GO:0005886">
    <property type="term" value="C:plasma membrane"/>
    <property type="evidence" value="ECO:0007669"/>
    <property type="project" value="UniProtKB-SubCell"/>
</dbReference>
<dbReference type="GO" id="GO:0050660">
    <property type="term" value="F:flavin adenine dinucleotide binding"/>
    <property type="evidence" value="ECO:0007669"/>
    <property type="project" value="InterPro"/>
</dbReference>
<keyword evidence="3 9" id="KW-0812">Transmembrane</keyword>
<reference evidence="13 14" key="1">
    <citation type="journal article" date="2016" name="Nat. Commun.">
        <title>Thousands of microbial genomes shed light on interconnected biogeochemical processes in an aquifer system.</title>
        <authorList>
            <person name="Anantharaman K."/>
            <person name="Brown C.T."/>
            <person name="Hug L.A."/>
            <person name="Sharon I."/>
            <person name="Castelle C.J."/>
            <person name="Probst A.J."/>
            <person name="Thomas B.C."/>
            <person name="Singh A."/>
            <person name="Wilkins M.J."/>
            <person name="Karaoz U."/>
            <person name="Brodie E.L."/>
            <person name="Williams K.H."/>
            <person name="Hubbard S.S."/>
            <person name="Banfield J.F."/>
        </authorList>
    </citation>
    <scope>NUCLEOTIDE SEQUENCE [LARGE SCALE GENOMIC DNA]</scope>
</reference>
<dbReference type="SUPFAM" id="SSF54631">
    <property type="entry name" value="CBS-domain pair"/>
    <property type="match status" value="1"/>
</dbReference>
<evidence type="ECO:0000259" key="11">
    <source>
        <dbReference type="PROSITE" id="PS51371"/>
    </source>
</evidence>
<proteinExistence type="predicted"/>
<dbReference type="SUPFAM" id="SSF56176">
    <property type="entry name" value="FAD-binding/transporter-associated domain-like"/>
    <property type="match status" value="1"/>
</dbReference>
<dbReference type="PROSITE" id="PS51846">
    <property type="entry name" value="CNNM"/>
    <property type="match status" value="1"/>
</dbReference>
<dbReference type="InterPro" id="IPR036318">
    <property type="entry name" value="FAD-bd_PCMH-like_sf"/>
</dbReference>
<evidence type="ECO:0000256" key="6">
    <source>
        <dbReference type="ARBA" id="ARBA00023122"/>
    </source>
</evidence>
<accession>A0A1F7HXC0</accession>
<dbReference type="Gene3D" id="3.30.465.10">
    <property type="match status" value="1"/>
</dbReference>
<dbReference type="Pfam" id="PF00571">
    <property type="entry name" value="CBS"/>
    <property type="match status" value="1"/>
</dbReference>
<dbReference type="Gene3D" id="3.10.580.10">
    <property type="entry name" value="CBS-domain"/>
    <property type="match status" value="1"/>
</dbReference>
<keyword evidence="7 9" id="KW-0472">Membrane</keyword>